<keyword evidence="2" id="KW-0732">Signal</keyword>
<feature type="chain" id="PRO_5021214155" description="Lipoprotein" evidence="2">
    <location>
        <begin position="25"/>
        <end position="158"/>
    </location>
</feature>
<dbReference type="PROSITE" id="PS51257">
    <property type="entry name" value="PROKAR_LIPOPROTEIN"/>
    <property type="match status" value="1"/>
</dbReference>
<dbReference type="EMBL" id="SORZ01000002">
    <property type="protein sequence ID" value="TPW34135.1"/>
    <property type="molecule type" value="Genomic_DNA"/>
</dbReference>
<protein>
    <recommendedName>
        <fullName evidence="5">Lipoprotein</fullName>
    </recommendedName>
</protein>
<evidence type="ECO:0000313" key="4">
    <source>
        <dbReference type="Proteomes" id="UP000315037"/>
    </source>
</evidence>
<feature type="region of interest" description="Disordered" evidence="1">
    <location>
        <begin position="55"/>
        <end position="84"/>
    </location>
</feature>
<keyword evidence="4" id="KW-1185">Reference proteome</keyword>
<evidence type="ECO:0008006" key="5">
    <source>
        <dbReference type="Google" id="ProtNLM"/>
    </source>
</evidence>
<dbReference type="Proteomes" id="UP000315037">
    <property type="component" value="Unassembled WGS sequence"/>
</dbReference>
<comment type="caution">
    <text evidence="3">The sequence shown here is derived from an EMBL/GenBank/DDBJ whole genome shotgun (WGS) entry which is preliminary data.</text>
</comment>
<accession>A0A506ULE0</accession>
<dbReference type="AlphaFoldDB" id="A0A506ULE0"/>
<evidence type="ECO:0000256" key="1">
    <source>
        <dbReference type="SAM" id="MobiDB-lite"/>
    </source>
</evidence>
<gene>
    <name evidence="3" type="ORF">E3202_06310</name>
</gene>
<dbReference type="RefSeq" id="WP_165600793.1">
    <property type="nucleotide sequence ID" value="NZ_SORZ01000002.1"/>
</dbReference>
<reference evidence="3 4" key="1">
    <citation type="submission" date="2019-03" db="EMBL/GenBank/DDBJ databases">
        <title>The complete genome sequence of Neokomagataea sp. Jb2 NBRC113641.</title>
        <authorList>
            <person name="Chua K.-O."/>
            <person name="Chan K.-G."/>
            <person name="See-Too W.-S."/>
        </authorList>
    </citation>
    <scope>NUCLEOTIDE SEQUENCE [LARGE SCALE GENOMIC DNA]</scope>
    <source>
        <strain evidence="3 4">Jb2</strain>
    </source>
</reference>
<evidence type="ECO:0000313" key="3">
    <source>
        <dbReference type="EMBL" id="TPW34135.1"/>
    </source>
</evidence>
<sequence length="158" mass="16808">MQRSSGRTGAAALAVALLAGGCAANCDPNQTDLYTGFGCAVGGGYDQRTRGLSQQLRDSQAASASARQALDQANAEAQSAQQNLAGRQAQLRALNLRTAQLQKRLKQASAARTLSARQEAQARSELQNIRDASRMPATENIQKVQESQKRMADLLGHI</sequence>
<name>A0A506ULE0_9PROT</name>
<organism evidence="3 4">
    <name type="scientific">Oecophyllibacter saccharovorans</name>
    <dbReference type="NCBI Taxonomy" id="2558360"/>
    <lineage>
        <taxon>Bacteria</taxon>
        <taxon>Pseudomonadati</taxon>
        <taxon>Pseudomonadota</taxon>
        <taxon>Alphaproteobacteria</taxon>
        <taxon>Acetobacterales</taxon>
        <taxon>Acetobacteraceae</taxon>
        <taxon>Oecophyllibacter</taxon>
    </lineage>
</organism>
<evidence type="ECO:0000256" key="2">
    <source>
        <dbReference type="SAM" id="SignalP"/>
    </source>
</evidence>
<feature type="signal peptide" evidence="2">
    <location>
        <begin position="1"/>
        <end position="24"/>
    </location>
</feature>
<proteinExistence type="predicted"/>